<dbReference type="Proteomes" id="UP000272400">
    <property type="component" value="Unassembled WGS sequence"/>
</dbReference>
<dbReference type="OrthoDB" id="9807606at2"/>
<feature type="compositionally biased region" description="Basic and acidic residues" evidence="2">
    <location>
        <begin position="252"/>
        <end position="271"/>
    </location>
</feature>
<dbReference type="AlphaFoldDB" id="A0A3N1D026"/>
<evidence type="ECO:0000256" key="1">
    <source>
        <dbReference type="ARBA" id="ARBA00005254"/>
    </source>
</evidence>
<proteinExistence type="inferred from homology"/>
<evidence type="ECO:0000256" key="2">
    <source>
        <dbReference type="SAM" id="MobiDB-lite"/>
    </source>
</evidence>
<dbReference type="PANTHER" id="PTHR43802">
    <property type="entry name" value="ENOYL-COA HYDRATASE"/>
    <property type="match status" value="1"/>
</dbReference>
<feature type="region of interest" description="Disordered" evidence="2">
    <location>
        <begin position="250"/>
        <end position="271"/>
    </location>
</feature>
<accession>A0A3N1D026</accession>
<reference evidence="3 4" key="1">
    <citation type="submission" date="2018-11" db="EMBL/GenBank/DDBJ databases">
        <title>Sequencing the genomes of 1000 actinobacteria strains.</title>
        <authorList>
            <person name="Klenk H.-P."/>
        </authorList>
    </citation>
    <scope>NUCLEOTIDE SEQUENCE [LARGE SCALE GENOMIC DNA]</scope>
    <source>
        <strain evidence="3 4">DSM 44254</strain>
    </source>
</reference>
<organism evidence="3 4">
    <name type="scientific">Actinocorallia herbida</name>
    <dbReference type="NCBI Taxonomy" id="58109"/>
    <lineage>
        <taxon>Bacteria</taxon>
        <taxon>Bacillati</taxon>
        <taxon>Actinomycetota</taxon>
        <taxon>Actinomycetes</taxon>
        <taxon>Streptosporangiales</taxon>
        <taxon>Thermomonosporaceae</taxon>
        <taxon>Actinocorallia</taxon>
    </lineage>
</organism>
<protein>
    <submittedName>
        <fullName evidence="3">Enoyl-CoA hydratase</fullName>
    </submittedName>
</protein>
<dbReference type="NCBIfam" id="NF005864">
    <property type="entry name" value="PRK07799.1"/>
    <property type="match status" value="1"/>
</dbReference>
<dbReference type="Gene3D" id="1.10.12.10">
    <property type="entry name" value="Lyase 2-enoyl-coa Hydratase, Chain A, domain 2"/>
    <property type="match status" value="1"/>
</dbReference>
<evidence type="ECO:0000313" key="4">
    <source>
        <dbReference type="Proteomes" id="UP000272400"/>
    </source>
</evidence>
<dbReference type="PANTHER" id="PTHR43802:SF1">
    <property type="entry name" value="IP11341P-RELATED"/>
    <property type="match status" value="1"/>
</dbReference>
<dbReference type="Gene3D" id="3.90.226.10">
    <property type="entry name" value="2-enoyl-CoA Hydratase, Chain A, domain 1"/>
    <property type="match status" value="1"/>
</dbReference>
<dbReference type="EMBL" id="RJKE01000001">
    <property type="protein sequence ID" value="ROO86887.1"/>
    <property type="molecule type" value="Genomic_DNA"/>
</dbReference>
<dbReference type="InterPro" id="IPR001753">
    <property type="entry name" value="Enoyl-CoA_hydra/iso"/>
</dbReference>
<dbReference type="InterPro" id="IPR029045">
    <property type="entry name" value="ClpP/crotonase-like_dom_sf"/>
</dbReference>
<dbReference type="Pfam" id="PF00378">
    <property type="entry name" value="ECH_1"/>
    <property type="match status" value="1"/>
</dbReference>
<name>A0A3N1D026_9ACTN</name>
<comment type="caution">
    <text evidence="3">The sequence shown here is derived from an EMBL/GenBank/DDBJ whole genome shotgun (WGS) entry which is preliminary data.</text>
</comment>
<dbReference type="RefSeq" id="WP_123666243.1">
    <property type="nucleotide sequence ID" value="NZ_RJKE01000001.1"/>
</dbReference>
<gene>
    <name evidence="3" type="ORF">EDD29_4469</name>
</gene>
<comment type="similarity">
    <text evidence="1">Belongs to the enoyl-CoA hydratase/isomerase family.</text>
</comment>
<dbReference type="CDD" id="cd06558">
    <property type="entry name" value="crotonase-like"/>
    <property type="match status" value="1"/>
</dbReference>
<keyword evidence="4" id="KW-1185">Reference proteome</keyword>
<dbReference type="SUPFAM" id="SSF52096">
    <property type="entry name" value="ClpP/crotonase"/>
    <property type="match status" value="1"/>
</dbReference>
<sequence length="271" mass="29583">MPEPTSAPLVLVEADGAVLTVTINRPEKRNATNAEVLCRLYDAWVRLDRDDSLRVAVLTGKGDTFCAGMDLREILRLRERVRDNEWIIRLQDEPGISLHAYLKTYRPTKPVILAAEGFCRAGGTEILQGTDIRVAGESAVFGVTEVQRGLFPMAGSAVRLRRQMGYAVAAEMLLAGEDLTARRAHELGLINHVVPDGQALAKAREIADRIARNGPLAVRAVLATLRQTESLSEEDAFAIETPLGGAVMQSKDAAEGPRAFLEKREPVFTGE</sequence>
<dbReference type="GO" id="GO:0003824">
    <property type="term" value="F:catalytic activity"/>
    <property type="evidence" value="ECO:0007669"/>
    <property type="project" value="UniProtKB-ARBA"/>
</dbReference>
<evidence type="ECO:0000313" key="3">
    <source>
        <dbReference type="EMBL" id="ROO86887.1"/>
    </source>
</evidence>
<dbReference type="InterPro" id="IPR014748">
    <property type="entry name" value="Enoyl-CoA_hydra_C"/>
</dbReference>